<organism evidence="2 3">
    <name type="scientific">Amniculicola lignicola CBS 123094</name>
    <dbReference type="NCBI Taxonomy" id="1392246"/>
    <lineage>
        <taxon>Eukaryota</taxon>
        <taxon>Fungi</taxon>
        <taxon>Dikarya</taxon>
        <taxon>Ascomycota</taxon>
        <taxon>Pezizomycotina</taxon>
        <taxon>Dothideomycetes</taxon>
        <taxon>Pleosporomycetidae</taxon>
        <taxon>Pleosporales</taxon>
        <taxon>Amniculicolaceae</taxon>
        <taxon>Amniculicola</taxon>
    </lineage>
</organism>
<keyword evidence="3" id="KW-1185">Reference proteome</keyword>
<sequence length="100" mass="11469">DGHGSHNTKQFAEFAEKHKIQLFTLPPHTTHILQPLNVGYFQPLKWYQGSCLDWAAHSGSKDINKADFMATLEQIRHQTFTRSTICSGWRRCSLAPFKPD</sequence>
<reference evidence="2" key="1">
    <citation type="journal article" date="2020" name="Stud. Mycol.">
        <title>101 Dothideomycetes genomes: a test case for predicting lifestyles and emergence of pathogens.</title>
        <authorList>
            <person name="Haridas S."/>
            <person name="Albert R."/>
            <person name="Binder M."/>
            <person name="Bloem J."/>
            <person name="Labutti K."/>
            <person name="Salamov A."/>
            <person name="Andreopoulos B."/>
            <person name="Baker S."/>
            <person name="Barry K."/>
            <person name="Bills G."/>
            <person name="Bluhm B."/>
            <person name="Cannon C."/>
            <person name="Castanera R."/>
            <person name="Culley D."/>
            <person name="Daum C."/>
            <person name="Ezra D."/>
            <person name="Gonzalez J."/>
            <person name="Henrissat B."/>
            <person name="Kuo A."/>
            <person name="Liang C."/>
            <person name="Lipzen A."/>
            <person name="Lutzoni F."/>
            <person name="Magnuson J."/>
            <person name="Mondo S."/>
            <person name="Nolan M."/>
            <person name="Ohm R."/>
            <person name="Pangilinan J."/>
            <person name="Park H.-J."/>
            <person name="Ramirez L."/>
            <person name="Alfaro M."/>
            <person name="Sun H."/>
            <person name="Tritt A."/>
            <person name="Yoshinaga Y."/>
            <person name="Zwiers L.-H."/>
            <person name="Turgeon B."/>
            <person name="Goodwin S."/>
            <person name="Spatafora J."/>
            <person name="Crous P."/>
            <person name="Grigoriev I."/>
        </authorList>
    </citation>
    <scope>NUCLEOTIDE SEQUENCE</scope>
    <source>
        <strain evidence="2">CBS 123094</strain>
    </source>
</reference>
<dbReference type="Proteomes" id="UP000799779">
    <property type="component" value="Unassembled WGS sequence"/>
</dbReference>
<dbReference type="EMBL" id="ML977625">
    <property type="protein sequence ID" value="KAF1996433.1"/>
    <property type="molecule type" value="Genomic_DNA"/>
</dbReference>
<dbReference type="Pfam" id="PF03184">
    <property type="entry name" value="DDE_1"/>
    <property type="match status" value="1"/>
</dbReference>
<proteinExistence type="predicted"/>
<evidence type="ECO:0000259" key="1">
    <source>
        <dbReference type="Pfam" id="PF03184"/>
    </source>
</evidence>
<dbReference type="OrthoDB" id="5425161at2759"/>
<protein>
    <submittedName>
        <fullName evidence="2">CENP-B protein</fullName>
    </submittedName>
</protein>
<dbReference type="InterPro" id="IPR004875">
    <property type="entry name" value="DDE_SF_endonuclease_dom"/>
</dbReference>
<evidence type="ECO:0000313" key="2">
    <source>
        <dbReference type="EMBL" id="KAF1996433.1"/>
    </source>
</evidence>
<evidence type="ECO:0000313" key="3">
    <source>
        <dbReference type="Proteomes" id="UP000799779"/>
    </source>
</evidence>
<name>A0A6A5W3I7_9PLEO</name>
<feature type="non-terminal residue" evidence="2">
    <location>
        <position position="1"/>
    </location>
</feature>
<dbReference type="AlphaFoldDB" id="A0A6A5W3I7"/>
<feature type="non-terminal residue" evidence="2">
    <location>
        <position position="100"/>
    </location>
</feature>
<gene>
    <name evidence="2" type="ORF">P154DRAFT_382343</name>
</gene>
<feature type="domain" description="DDE-1" evidence="1">
    <location>
        <begin position="1"/>
        <end position="89"/>
    </location>
</feature>
<dbReference type="GO" id="GO:0003676">
    <property type="term" value="F:nucleic acid binding"/>
    <property type="evidence" value="ECO:0007669"/>
    <property type="project" value="InterPro"/>
</dbReference>
<accession>A0A6A5W3I7</accession>